<dbReference type="PROSITE" id="PS00086">
    <property type="entry name" value="CYTOCHROME_P450"/>
    <property type="match status" value="1"/>
</dbReference>
<comment type="subcellular location">
    <subcellularLocation>
        <location evidence="2">Membrane</location>
        <topology evidence="2">Single-pass membrane protein</topology>
    </subcellularLocation>
</comment>
<evidence type="ECO:0000256" key="5">
    <source>
        <dbReference type="ARBA" id="ARBA00022692"/>
    </source>
</evidence>
<name>A0A445AIG9_ARAHY</name>
<comment type="cofactor">
    <cofactor evidence="1 12">
        <name>heme</name>
        <dbReference type="ChEBI" id="CHEBI:30413"/>
    </cofactor>
</comment>
<evidence type="ECO:0000256" key="4">
    <source>
        <dbReference type="ARBA" id="ARBA00022617"/>
    </source>
</evidence>
<keyword evidence="8 13" id="KW-0560">Oxidoreductase</keyword>
<evidence type="ECO:0000256" key="13">
    <source>
        <dbReference type="RuleBase" id="RU000461"/>
    </source>
</evidence>
<dbReference type="SUPFAM" id="SSF48264">
    <property type="entry name" value="Cytochrome P450"/>
    <property type="match status" value="1"/>
</dbReference>
<feature type="transmembrane region" description="Helical" evidence="14">
    <location>
        <begin position="7"/>
        <end position="25"/>
    </location>
</feature>
<evidence type="ECO:0000256" key="7">
    <source>
        <dbReference type="ARBA" id="ARBA00022989"/>
    </source>
</evidence>
<evidence type="ECO:0000313" key="16">
    <source>
        <dbReference type="Proteomes" id="UP000289738"/>
    </source>
</evidence>
<dbReference type="Gene3D" id="1.10.630.10">
    <property type="entry name" value="Cytochrome P450"/>
    <property type="match status" value="1"/>
</dbReference>
<evidence type="ECO:0000256" key="2">
    <source>
        <dbReference type="ARBA" id="ARBA00004167"/>
    </source>
</evidence>
<evidence type="ECO:0000313" key="15">
    <source>
        <dbReference type="EMBL" id="RYR26222.1"/>
    </source>
</evidence>
<accession>A0A445AIG9</accession>
<keyword evidence="16" id="KW-1185">Reference proteome</keyword>
<dbReference type="GO" id="GO:0016020">
    <property type="term" value="C:membrane"/>
    <property type="evidence" value="ECO:0007669"/>
    <property type="project" value="UniProtKB-SubCell"/>
</dbReference>
<sequence length="529" mass="60168">MEEFQEYIQLFLIWLISTIVIRAILIRHHNNGDQHHQNPPNPPALPIIGHLHLISSLQHQTLHNLSARYGPIFQIFLGSFPCVVVSAPEIAKEFLKTHDSSFSGRFVKSSAQYYMTYGLKGLVLTPYGSYFKFMKKLCMAELLGKRTLDQLLPLRREETLRFLKLLQKKGEAGEAVDVSGEIITLTNSVISRMTMSVRCCAEGGGSLVDSEEIRKMVKDITEAARKFNNVLDFIWLFKNWDLHGINKRAKEIKERFDSMIERVIREHELARKKMKKEGVDAGGRVKDLLDILLDILEDNKKIDEIQLTKENIKAFILDIFVAGTDTSAINIEWALAELINNPNVMEKARKEIDLVTANNRLVQESDLANLPYLQAIVKETLRLHPVIPLLARQSTSKTSVNVCGYEIVSKSILFINLWSMGRNPKIWENPLEFMPERFIDEERQLLDLRGQNFQLLPFGTGRRVCPGASLALLTVPSTLAAMIQCSEWKVDGNFSMEEQPHSGVTLARAHPLICVPVPRFHQLSYLGEN</sequence>
<dbReference type="FunFam" id="1.10.630.10:FF:000019">
    <property type="entry name" value="Cytochrome P450 family protein"/>
    <property type="match status" value="1"/>
</dbReference>
<keyword evidence="6 12" id="KW-0479">Metal-binding</keyword>
<dbReference type="InterPro" id="IPR017972">
    <property type="entry name" value="Cyt_P450_CS"/>
</dbReference>
<keyword evidence="11 14" id="KW-0472">Membrane</keyword>
<proteinExistence type="inferred from homology"/>
<evidence type="ECO:0000256" key="12">
    <source>
        <dbReference type="PIRSR" id="PIRSR602401-1"/>
    </source>
</evidence>
<evidence type="ECO:0000256" key="8">
    <source>
        <dbReference type="ARBA" id="ARBA00023002"/>
    </source>
</evidence>
<dbReference type="AlphaFoldDB" id="A0A445AIG9"/>
<organism evidence="15 16">
    <name type="scientific">Arachis hypogaea</name>
    <name type="common">Peanut</name>
    <dbReference type="NCBI Taxonomy" id="3818"/>
    <lineage>
        <taxon>Eukaryota</taxon>
        <taxon>Viridiplantae</taxon>
        <taxon>Streptophyta</taxon>
        <taxon>Embryophyta</taxon>
        <taxon>Tracheophyta</taxon>
        <taxon>Spermatophyta</taxon>
        <taxon>Magnoliopsida</taxon>
        <taxon>eudicotyledons</taxon>
        <taxon>Gunneridae</taxon>
        <taxon>Pentapetalae</taxon>
        <taxon>rosids</taxon>
        <taxon>fabids</taxon>
        <taxon>Fabales</taxon>
        <taxon>Fabaceae</taxon>
        <taxon>Papilionoideae</taxon>
        <taxon>50 kb inversion clade</taxon>
        <taxon>dalbergioids sensu lato</taxon>
        <taxon>Dalbergieae</taxon>
        <taxon>Pterocarpus clade</taxon>
        <taxon>Arachis</taxon>
    </lineage>
</organism>
<evidence type="ECO:0000256" key="3">
    <source>
        <dbReference type="ARBA" id="ARBA00010617"/>
    </source>
</evidence>
<dbReference type="EMBL" id="SDMP01000012">
    <property type="protein sequence ID" value="RYR26222.1"/>
    <property type="molecule type" value="Genomic_DNA"/>
</dbReference>
<dbReference type="PANTHER" id="PTHR47944:SF17">
    <property type="entry name" value="3,9-DIHYDROXYPTEROCARPAN 6A-MONOOXYGENASE"/>
    <property type="match status" value="1"/>
</dbReference>
<dbReference type="Pfam" id="PF00067">
    <property type="entry name" value="p450"/>
    <property type="match status" value="1"/>
</dbReference>
<evidence type="ECO:0000256" key="6">
    <source>
        <dbReference type="ARBA" id="ARBA00022723"/>
    </source>
</evidence>
<dbReference type="GO" id="GO:0016705">
    <property type="term" value="F:oxidoreductase activity, acting on paired donors, with incorporation or reduction of molecular oxygen"/>
    <property type="evidence" value="ECO:0007669"/>
    <property type="project" value="InterPro"/>
</dbReference>
<dbReference type="PRINTS" id="PR00385">
    <property type="entry name" value="P450"/>
</dbReference>
<dbReference type="InterPro" id="IPR001128">
    <property type="entry name" value="Cyt_P450"/>
</dbReference>
<comment type="caution">
    <text evidence="15">The sequence shown here is derived from an EMBL/GenBank/DDBJ whole genome shotgun (WGS) entry which is preliminary data.</text>
</comment>
<evidence type="ECO:0000256" key="9">
    <source>
        <dbReference type="ARBA" id="ARBA00023004"/>
    </source>
</evidence>
<feature type="binding site" description="axial binding residue" evidence="12">
    <location>
        <position position="465"/>
    </location>
    <ligand>
        <name>heme</name>
        <dbReference type="ChEBI" id="CHEBI:30413"/>
    </ligand>
    <ligandPart>
        <name>Fe</name>
        <dbReference type="ChEBI" id="CHEBI:18248"/>
    </ligandPart>
</feature>
<keyword evidence="5 14" id="KW-0812">Transmembrane</keyword>
<dbReference type="STRING" id="3818.A0A445AIG9"/>
<evidence type="ECO:0008006" key="17">
    <source>
        <dbReference type="Google" id="ProtNLM"/>
    </source>
</evidence>
<keyword evidence="10 13" id="KW-0503">Monooxygenase</keyword>
<dbReference type="GO" id="GO:0005506">
    <property type="term" value="F:iron ion binding"/>
    <property type="evidence" value="ECO:0007669"/>
    <property type="project" value="InterPro"/>
</dbReference>
<dbReference type="Proteomes" id="UP000289738">
    <property type="component" value="Chromosome B02"/>
</dbReference>
<evidence type="ECO:0000256" key="10">
    <source>
        <dbReference type="ARBA" id="ARBA00023033"/>
    </source>
</evidence>
<gene>
    <name evidence="15" type="ORF">Ahy_B02g060423</name>
</gene>
<evidence type="ECO:0000256" key="14">
    <source>
        <dbReference type="SAM" id="Phobius"/>
    </source>
</evidence>
<keyword evidence="4 12" id="KW-0349">Heme</keyword>
<evidence type="ECO:0000256" key="1">
    <source>
        <dbReference type="ARBA" id="ARBA00001971"/>
    </source>
</evidence>
<evidence type="ECO:0000256" key="11">
    <source>
        <dbReference type="ARBA" id="ARBA00023136"/>
    </source>
</evidence>
<dbReference type="GO" id="GO:0004497">
    <property type="term" value="F:monooxygenase activity"/>
    <property type="evidence" value="ECO:0007669"/>
    <property type="project" value="UniProtKB-KW"/>
</dbReference>
<dbReference type="PANTHER" id="PTHR47944">
    <property type="entry name" value="CYTOCHROME P450 98A9"/>
    <property type="match status" value="1"/>
</dbReference>
<keyword evidence="7 14" id="KW-1133">Transmembrane helix</keyword>
<dbReference type="InterPro" id="IPR036396">
    <property type="entry name" value="Cyt_P450_sf"/>
</dbReference>
<dbReference type="InterPro" id="IPR002401">
    <property type="entry name" value="Cyt_P450_E_grp-I"/>
</dbReference>
<comment type="similarity">
    <text evidence="3 13">Belongs to the cytochrome P450 family.</text>
</comment>
<dbReference type="GO" id="GO:0020037">
    <property type="term" value="F:heme binding"/>
    <property type="evidence" value="ECO:0007669"/>
    <property type="project" value="InterPro"/>
</dbReference>
<protein>
    <recommendedName>
        <fullName evidence="17">3,9-dihydroxypterocarpan 6A-monooxygenase</fullName>
    </recommendedName>
</protein>
<keyword evidence="9 12" id="KW-0408">Iron</keyword>
<dbReference type="PRINTS" id="PR00463">
    <property type="entry name" value="EP450I"/>
</dbReference>
<reference evidence="15 16" key="1">
    <citation type="submission" date="2019-01" db="EMBL/GenBank/DDBJ databases">
        <title>Sequencing of cultivated peanut Arachis hypogaea provides insights into genome evolution and oil improvement.</title>
        <authorList>
            <person name="Chen X."/>
        </authorList>
    </citation>
    <scope>NUCLEOTIDE SEQUENCE [LARGE SCALE GENOMIC DNA]</scope>
    <source>
        <strain evidence="16">cv. Fuhuasheng</strain>
        <tissue evidence="15">Leaves</tissue>
    </source>
</reference>